<keyword evidence="4" id="KW-1185">Reference proteome</keyword>
<reference evidence="3 4" key="1">
    <citation type="submission" date="2015-07" db="EMBL/GenBank/DDBJ databases">
        <title>High-quality draft genome sequence of Oceanobacillus caeni HM6, a bacillus isolated from a human feces.</title>
        <authorList>
            <person name="Kumar J."/>
            <person name="Verma M.K."/>
            <person name="Pandey R."/>
            <person name="Bhambi M."/>
            <person name="Chauhan N."/>
        </authorList>
    </citation>
    <scope>NUCLEOTIDE SEQUENCE [LARGE SCALE GENOMIC DNA]</scope>
    <source>
        <strain evidence="3 4">HM6</strain>
    </source>
</reference>
<dbReference type="InterPro" id="IPR035940">
    <property type="entry name" value="CAP_sf"/>
</dbReference>
<dbReference type="InterPro" id="IPR014044">
    <property type="entry name" value="CAP_dom"/>
</dbReference>
<gene>
    <name evidence="3" type="ORF">AFL42_13520</name>
</gene>
<organism evidence="3 4">
    <name type="scientific">Oceanobacillus caeni</name>
    <dbReference type="NCBI Taxonomy" id="405946"/>
    <lineage>
        <taxon>Bacteria</taxon>
        <taxon>Bacillati</taxon>
        <taxon>Bacillota</taxon>
        <taxon>Bacilli</taxon>
        <taxon>Bacillales</taxon>
        <taxon>Bacillaceae</taxon>
        <taxon>Oceanobacillus</taxon>
    </lineage>
</organism>
<dbReference type="Pfam" id="PF14504">
    <property type="entry name" value="CAP_assoc_N"/>
    <property type="match status" value="1"/>
</dbReference>
<name>A0ABR5MH04_9BACI</name>
<evidence type="ECO:0000259" key="2">
    <source>
        <dbReference type="Pfam" id="PF14504"/>
    </source>
</evidence>
<feature type="domain" description="CAP-associated" evidence="2">
    <location>
        <begin position="110"/>
        <end position="247"/>
    </location>
</feature>
<keyword evidence="3" id="KW-0645">Protease</keyword>
<dbReference type="PANTHER" id="PTHR31157:SF1">
    <property type="entry name" value="SCP DOMAIN-CONTAINING PROTEIN"/>
    <property type="match status" value="1"/>
</dbReference>
<dbReference type="GO" id="GO:0006508">
    <property type="term" value="P:proteolysis"/>
    <property type="evidence" value="ECO:0007669"/>
    <property type="project" value="UniProtKB-KW"/>
</dbReference>
<dbReference type="PANTHER" id="PTHR31157">
    <property type="entry name" value="SCP DOMAIN-CONTAINING PROTEIN"/>
    <property type="match status" value="1"/>
</dbReference>
<dbReference type="Gene3D" id="3.40.33.10">
    <property type="entry name" value="CAP"/>
    <property type="match status" value="1"/>
</dbReference>
<evidence type="ECO:0000259" key="1">
    <source>
        <dbReference type="Pfam" id="PF00188"/>
    </source>
</evidence>
<dbReference type="GO" id="GO:0008233">
    <property type="term" value="F:peptidase activity"/>
    <property type="evidence" value="ECO:0007669"/>
    <property type="project" value="UniProtKB-KW"/>
</dbReference>
<protein>
    <submittedName>
        <fullName evidence="3">Serine protease</fullName>
    </submittedName>
</protein>
<dbReference type="Pfam" id="PF00188">
    <property type="entry name" value="CAP"/>
    <property type="match status" value="1"/>
</dbReference>
<keyword evidence="3" id="KW-0378">Hydrolase</keyword>
<sequence length="383" mass="44055">MKTGCGDMLRLRNWIVLLLVAGALWHFYGETYEHSGFQGVFHEIKEDVNEFIENPIVTSTVNTIKQEFQILLSRLNGTQENHDIKTEPTIEKPKLNEPTNQSFSIHNIEIGDKRSDVEQQVGTPKRSSLNEYGVEWNTYHENYQNFFMVAYDKEDKVAGLYTNQDLLSSTLGIDLNSSRETVLSTLDEPLSAIRKGLVRYQIQNDDENDTFFIDHNYVTIFYDKHENNTVTAIQIISDKLEQQKKEYFGEPTPDLKAGLEYQLFDLTNAARVVHGLPVLNWEEPLRKTARDHSTDMAEHNYFSHTNLQGQSPFDRMQEDDIVFRIAGENLATGQPSSIFAHEGLMNSLGHRENILKKEFESLAVGVDFNQNSQPFYTENFLTK</sequence>
<evidence type="ECO:0000313" key="4">
    <source>
        <dbReference type="Proteomes" id="UP000037854"/>
    </source>
</evidence>
<dbReference type="SUPFAM" id="SSF55797">
    <property type="entry name" value="PR-1-like"/>
    <property type="match status" value="1"/>
</dbReference>
<dbReference type="InterPro" id="IPR029410">
    <property type="entry name" value="CAP_assoc"/>
</dbReference>
<dbReference type="EMBL" id="LGTK01000056">
    <property type="protein sequence ID" value="KPH72420.1"/>
    <property type="molecule type" value="Genomic_DNA"/>
</dbReference>
<proteinExistence type="predicted"/>
<dbReference type="CDD" id="cd05379">
    <property type="entry name" value="CAP_bacterial"/>
    <property type="match status" value="1"/>
</dbReference>
<comment type="caution">
    <text evidence="3">The sequence shown here is derived from an EMBL/GenBank/DDBJ whole genome shotgun (WGS) entry which is preliminary data.</text>
</comment>
<dbReference type="Proteomes" id="UP000037854">
    <property type="component" value="Unassembled WGS sequence"/>
</dbReference>
<accession>A0ABR5MH04</accession>
<feature type="domain" description="SCP" evidence="1">
    <location>
        <begin position="264"/>
        <end position="377"/>
    </location>
</feature>
<evidence type="ECO:0000313" key="3">
    <source>
        <dbReference type="EMBL" id="KPH72420.1"/>
    </source>
</evidence>